<protein>
    <submittedName>
        <fullName evidence="1">Uncharacterized protein</fullName>
    </submittedName>
</protein>
<dbReference type="EMBL" id="SWAD01000012">
    <property type="protein sequence ID" value="TMQ78063.1"/>
    <property type="molecule type" value="Genomic_DNA"/>
</dbReference>
<gene>
    <name evidence="1" type="ORF">ACCUM_2278</name>
</gene>
<dbReference type="AlphaFoldDB" id="A0A5S4FB53"/>
<dbReference type="Proteomes" id="UP000306324">
    <property type="component" value="Unassembled WGS sequence"/>
</dbReference>
<accession>A0A5S4FB53</accession>
<sequence length="72" mass="8301">MRSDIGIPCPIFVWFFLTFGKAECPKLVYLSLIARSFMVFSPVIRLAEVEIEHASAHWPVTKFMIWHPTFSG</sequence>
<organism evidence="1 2">
    <name type="scientific">Candidatus Accumulibacter phosphatis</name>
    <dbReference type="NCBI Taxonomy" id="327160"/>
    <lineage>
        <taxon>Bacteria</taxon>
        <taxon>Pseudomonadati</taxon>
        <taxon>Pseudomonadota</taxon>
        <taxon>Betaproteobacteria</taxon>
        <taxon>Candidatus Accumulibacter</taxon>
    </lineage>
</organism>
<name>A0A5S4FB53_9PROT</name>
<evidence type="ECO:0000313" key="2">
    <source>
        <dbReference type="Proteomes" id="UP000306324"/>
    </source>
</evidence>
<evidence type="ECO:0000313" key="1">
    <source>
        <dbReference type="EMBL" id="TMQ78063.1"/>
    </source>
</evidence>
<comment type="caution">
    <text evidence="1">The sequence shown here is derived from an EMBL/GenBank/DDBJ whole genome shotgun (WGS) entry which is preliminary data.</text>
</comment>
<reference evidence="1 2" key="1">
    <citation type="submission" date="2019-04" db="EMBL/GenBank/DDBJ databases">
        <title>A novel phosphate-accumulating bacterium identified in bioreactor for phosphate removal from wastewater.</title>
        <authorList>
            <person name="Kotlyarov R.Y."/>
            <person name="Beletsky A.V."/>
            <person name="Kallistova A.Y."/>
            <person name="Dorofeev A.G."/>
            <person name="Nikolaev Y.Y."/>
            <person name="Pimenov N.V."/>
            <person name="Ravin N.V."/>
            <person name="Mardanov A.V."/>
        </authorList>
    </citation>
    <scope>NUCLEOTIDE SEQUENCE [LARGE SCALE GENOMIC DNA]</scope>
    <source>
        <strain evidence="1 2">Bin19</strain>
    </source>
</reference>
<proteinExistence type="predicted"/>
<keyword evidence="2" id="KW-1185">Reference proteome</keyword>